<dbReference type="InterPro" id="IPR008964">
    <property type="entry name" value="Invasin/intimin_cell_adhesion"/>
</dbReference>
<evidence type="ECO:0000256" key="1">
    <source>
        <dbReference type="SAM" id="MobiDB-lite"/>
    </source>
</evidence>
<dbReference type="RefSeq" id="WP_150604160.1">
    <property type="nucleotide sequence ID" value="NZ_CABVHX010000018.1"/>
</dbReference>
<gene>
    <name evidence="2" type="ORF">PS718_03794</name>
</gene>
<organism evidence="2 3">
    <name type="scientific">Pseudomonas fluorescens</name>
    <dbReference type="NCBI Taxonomy" id="294"/>
    <lineage>
        <taxon>Bacteria</taxon>
        <taxon>Pseudomonadati</taxon>
        <taxon>Pseudomonadota</taxon>
        <taxon>Gammaproteobacteria</taxon>
        <taxon>Pseudomonadales</taxon>
        <taxon>Pseudomonadaceae</taxon>
        <taxon>Pseudomonas</taxon>
    </lineage>
</organism>
<dbReference type="Proteomes" id="UP000325375">
    <property type="component" value="Unassembled WGS sequence"/>
</dbReference>
<evidence type="ECO:0000313" key="2">
    <source>
        <dbReference type="EMBL" id="VVO15647.1"/>
    </source>
</evidence>
<name>A0A5E7DDZ9_PSEFL</name>
<protein>
    <submittedName>
        <fullName evidence="2">Uncharacterized protein</fullName>
    </submittedName>
</protein>
<accession>A0A5E7DDZ9</accession>
<dbReference type="SUPFAM" id="SSF49373">
    <property type="entry name" value="Invasin/intimin cell-adhesion fragments"/>
    <property type="match status" value="1"/>
</dbReference>
<sequence>MADDNGIDECNGEGEGGDPEIFWWEPEIFEPRHGWTLSPGFRVHAIVTVPPSFEWRCQFFYGPDKFAEMRGTPEFGAKIDFNVPHNLVRPGANFYFRLDYAKGLTWSDWVYSGDLKMAPKLPLPVITGPSSSTNRRPTFTGKGNEGAKVNVVWETDFTVVIATATVKNGLWAAPINTSIPDLIPGIYQCSAQQIVNGLASSFTLGFKVSINPPQIAITAPASPVTPRQSLEITGVYTGLPEPTFGMHSRDGQIHGSFGGTGATRTFTPDLPWALDNTVMLIQSINGNAYGSNVVRFEGQLPAPTIDQPPEGTTHLATVVVGGTCIEGATVAIKDVEGAVNVVGTTWTFKYDWPPGKKTVFAVQTVSGVSSAVSLARSFKIKAPKPAITPPTSPVSPRQALGITGVYPGSPAPTFKMFYWDGRAFSEKPGSFSSAGATRTFTPDQPWASKNMVKLIQTVNEVDSDPSDVISFDMKLPAPTIDQPREGTTHLATVVVGGTCVEGATVAIKDVEGAVYMGRTTWIFKYDWQPGPKLVRAVQTVDGVSSDLSIARSFKIKASPPAITSLTSPVEPRQALQITGIYSGSPAPTLIIRYWDGRAYSEKPGSFSSAGATRTFTPDQPWASKNTVWAFQTVNGVESDPSGPVDFSMKPPAPTIDQPEEGTTHLATLIVSGTCIEGATVIIRDIDRLANVAGTRWTCEYDWQPGRQLIDAVQVVSDVGSEESPARTFKIKAPQPDITPPVFPLPPRGALRITGVYSGSSKPSFKMRRSSGTEFVDVPGEFSGTGTDRSFTPDSPWQSTNTVYVQQSVDGVDSDPSDECTFTVGEVVSPQVPQFELPMAGAKTSTRPTITVVGQPGATLTVRHEGAETLHSDKANDEGVLEFVVKAPLSPGMNALQVKQTVDGVDSEWSEAHHFTVKQVPRTPTIDAPTQGSVQPRKPVIRGKGETRGQISLRRQDEPDNLIDTIKGVAAWRIPAKESWKLGNHSIQVMQEDEGDSSEWTSVPVTFEVVDALYGIGDATPALGNPVVGTEQSVMLRVQVIDGVTGEAVEGVNVQWRVNGKQGVIATTVTDRHGWALYPYKPDTAGKTEALADIPNDNDDVVMTQLYEINALATDDWAQEAGLYLDGKRVDLAEGDLVLPGGRVEAYKLELKVNSGSTLIGTHVTLQDLWCATDRGLTFFPDLGTPQVIKEGQAAFWNIFVEKGRSGIFGLNLTSSVLHGWQLPGCVEGEDPAEILDVYLDNFAQVFNGEPAYPCLGATHTFTVRPKLHSPLLGQNVTLELSQEAENLGVTVSPTTPRKMGEEGMSWSLNCANSISRGSFEVWLTASESDGEPLEMPMSLGHNKVAITERFGPRWEGASGQWTSGIRVTSIFNGHPASGITVSLVFSGGRTLQRQAAQDGWLYISYSEDSVTFNVHSPYDDSVVS</sequence>
<feature type="region of interest" description="Disordered" evidence="1">
    <location>
        <begin position="922"/>
        <end position="947"/>
    </location>
</feature>
<proteinExistence type="predicted"/>
<dbReference type="EMBL" id="CABVHX010000018">
    <property type="protein sequence ID" value="VVO15647.1"/>
    <property type="molecule type" value="Genomic_DNA"/>
</dbReference>
<feature type="compositionally biased region" description="Polar residues" evidence="1">
    <location>
        <begin position="783"/>
        <end position="797"/>
    </location>
</feature>
<evidence type="ECO:0000313" key="3">
    <source>
        <dbReference type="Proteomes" id="UP000325375"/>
    </source>
</evidence>
<reference evidence="2 3" key="1">
    <citation type="submission" date="2019-09" db="EMBL/GenBank/DDBJ databases">
        <authorList>
            <person name="Chandra G."/>
            <person name="Truman W A."/>
        </authorList>
    </citation>
    <scope>NUCLEOTIDE SEQUENCE [LARGE SCALE GENOMIC DNA]</scope>
    <source>
        <strain evidence="2">PS718</strain>
    </source>
</reference>
<feature type="region of interest" description="Disordered" evidence="1">
    <location>
        <begin position="778"/>
        <end position="797"/>
    </location>
</feature>